<dbReference type="PANTHER" id="PTHR46338:SF20">
    <property type="entry name" value="BROMODOMAIN ASSOCIATED DOMAIN, HISTONE-FOLD PROTEIN"/>
    <property type="match status" value="1"/>
</dbReference>
<comment type="caution">
    <text evidence="1">The sequence shown here is derived from an EMBL/GenBank/DDBJ whole genome shotgun (WGS) entry which is preliminary data.</text>
</comment>
<proteinExistence type="predicted"/>
<name>A0A2U1NFG8_ARTAN</name>
<protein>
    <submittedName>
        <fullName evidence="1">Uncharacterized protein</fullName>
    </submittedName>
</protein>
<evidence type="ECO:0000313" key="2">
    <source>
        <dbReference type="Proteomes" id="UP000245207"/>
    </source>
</evidence>
<keyword evidence="2" id="KW-1185">Reference proteome</keyword>
<dbReference type="EMBL" id="PKPP01002928">
    <property type="protein sequence ID" value="PWA72254.1"/>
    <property type="molecule type" value="Genomic_DNA"/>
</dbReference>
<dbReference type="GO" id="GO:0005669">
    <property type="term" value="C:transcription factor TFIID complex"/>
    <property type="evidence" value="ECO:0007669"/>
    <property type="project" value="InterPro"/>
</dbReference>
<dbReference type="InterPro" id="IPR037818">
    <property type="entry name" value="TAF8"/>
</dbReference>
<dbReference type="STRING" id="35608.A0A2U1NFG8"/>
<organism evidence="1 2">
    <name type="scientific">Artemisia annua</name>
    <name type="common">Sweet wormwood</name>
    <dbReference type="NCBI Taxonomy" id="35608"/>
    <lineage>
        <taxon>Eukaryota</taxon>
        <taxon>Viridiplantae</taxon>
        <taxon>Streptophyta</taxon>
        <taxon>Embryophyta</taxon>
        <taxon>Tracheophyta</taxon>
        <taxon>Spermatophyta</taxon>
        <taxon>Magnoliopsida</taxon>
        <taxon>eudicotyledons</taxon>
        <taxon>Gunneridae</taxon>
        <taxon>Pentapetalae</taxon>
        <taxon>asterids</taxon>
        <taxon>campanulids</taxon>
        <taxon>Asterales</taxon>
        <taxon>Asteraceae</taxon>
        <taxon>Asteroideae</taxon>
        <taxon>Anthemideae</taxon>
        <taxon>Artemisiinae</taxon>
        <taxon>Artemisia</taxon>
    </lineage>
</organism>
<accession>A0A2U1NFG8</accession>
<dbReference type="OrthoDB" id="436852at2759"/>
<reference evidence="1 2" key="1">
    <citation type="journal article" date="2018" name="Mol. Plant">
        <title>The genome of Artemisia annua provides insight into the evolution of Asteraceae family and artemisinin biosynthesis.</title>
        <authorList>
            <person name="Shen Q."/>
            <person name="Zhang L."/>
            <person name="Liao Z."/>
            <person name="Wang S."/>
            <person name="Yan T."/>
            <person name="Shi P."/>
            <person name="Liu M."/>
            <person name="Fu X."/>
            <person name="Pan Q."/>
            <person name="Wang Y."/>
            <person name="Lv Z."/>
            <person name="Lu X."/>
            <person name="Zhang F."/>
            <person name="Jiang W."/>
            <person name="Ma Y."/>
            <person name="Chen M."/>
            <person name="Hao X."/>
            <person name="Li L."/>
            <person name="Tang Y."/>
            <person name="Lv G."/>
            <person name="Zhou Y."/>
            <person name="Sun X."/>
            <person name="Brodelius P.E."/>
            <person name="Rose J.K.C."/>
            <person name="Tang K."/>
        </authorList>
    </citation>
    <scope>NUCLEOTIDE SEQUENCE [LARGE SCALE GENOMIC DNA]</scope>
    <source>
        <strain evidence="2">cv. Huhao1</strain>
        <tissue evidence="1">Leaf</tissue>
    </source>
</reference>
<dbReference type="AlphaFoldDB" id="A0A2U1NFG8"/>
<dbReference type="PANTHER" id="PTHR46338">
    <property type="entry name" value="TRANSCRIPTION INITIATION FACTOR TFIID SUBUNIT 8"/>
    <property type="match status" value="1"/>
</dbReference>
<sequence>MVKSGGGDALETHSGGVKTSFENNVESVYVCVDRCGTVKEVMKHVGVTEEVGFANFVPEFPGVMPSLDRVGSWLPCFPDAKTYTSSGSVCIEETEIMHVDQDKKVVEASLLKSEKCLASNGFHVHVSKSGVNGRRDQASNPFLVSPLEYGEKVVSLASIPETRVGLKSNDVEIVVEKRPVVKLKLKTGKKFLATGIKAGDLSFSLQLTGFYYLQKWLSDMLHLHSVRKREGQGCRLCNGTFDDGFLYAYTLVVLQVLYGTSLYHLSNKASRDNDLVEGVELVGLKHLNNMNINQYMVVADAPLETFEVPDDIYCNHVPFCFKYDKEISSDECSENIDIEEPMDSKVIEDAWLRNHVTGTRLHDIIDWTVHFCKPAMMKHERNEWACFNAHKRTQVGYGGISFEDWVKVKFGDVQLNKQIEVQCRNEWAKVKFSYMENLISNPKIDPAFWGSASTSSDNKSGHDSSTH</sequence>
<dbReference type="Proteomes" id="UP000245207">
    <property type="component" value="Unassembled WGS sequence"/>
</dbReference>
<gene>
    <name evidence="1" type="ORF">CTI12_AA271220</name>
</gene>
<evidence type="ECO:0000313" key="1">
    <source>
        <dbReference type="EMBL" id="PWA72254.1"/>
    </source>
</evidence>